<dbReference type="GO" id="GO:0003676">
    <property type="term" value="F:nucleic acid binding"/>
    <property type="evidence" value="ECO:0007669"/>
    <property type="project" value="InterPro"/>
</dbReference>
<dbReference type="InterPro" id="IPR012337">
    <property type="entry name" value="RNaseH-like_sf"/>
</dbReference>
<name>B9F4I1_ORYSJ</name>
<organism evidence="1">
    <name type="scientific">Oryza sativa subsp. japonica</name>
    <name type="common">Rice</name>
    <dbReference type="NCBI Taxonomy" id="39947"/>
    <lineage>
        <taxon>Eukaryota</taxon>
        <taxon>Viridiplantae</taxon>
        <taxon>Streptophyta</taxon>
        <taxon>Embryophyta</taxon>
        <taxon>Tracheophyta</taxon>
        <taxon>Spermatophyta</taxon>
        <taxon>Magnoliopsida</taxon>
        <taxon>Liliopsida</taxon>
        <taxon>Poales</taxon>
        <taxon>Poaceae</taxon>
        <taxon>BOP clade</taxon>
        <taxon>Oryzoideae</taxon>
        <taxon>Oryzeae</taxon>
        <taxon>Oryzinae</taxon>
        <taxon>Oryza</taxon>
        <taxon>Oryza sativa</taxon>
    </lineage>
</organism>
<dbReference type="InterPro" id="IPR036397">
    <property type="entry name" value="RNaseH_sf"/>
</dbReference>
<accession>B9F4I1</accession>
<proteinExistence type="predicted"/>
<reference evidence="1" key="1">
    <citation type="journal article" date="2005" name="PLoS Biol.">
        <title>The genomes of Oryza sativa: a history of duplications.</title>
        <authorList>
            <person name="Yu J."/>
            <person name="Wang J."/>
            <person name="Lin W."/>
            <person name="Li S."/>
            <person name="Li H."/>
            <person name="Zhou J."/>
            <person name="Ni P."/>
            <person name="Dong W."/>
            <person name="Hu S."/>
            <person name="Zeng C."/>
            <person name="Zhang J."/>
            <person name="Zhang Y."/>
            <person name="Li R."/>
            <person name="Xu Z."/>
            <person name="Li S."/>
            <person name="Li X."/>
            <person name="Zheng H."/>
            <person name="Cong L."/>
            <person name="Lin L."/>
            <person name="Yin J."/>
            <person name="Geng J."/>
            <person name="Li G."/>
            <person name="Shi J."/>
            <person name="Liu J."/>
            <person name="Lv H."/>
            <person name="Li J."/>
            <person name="Wang J."/>
            <person name="Deng Y."/>
            <person name="Ran L."/>
            <person name="Shi X."/>
            <person name="Wang X."/>
            <person name="Wu Q."/>
            <person name="Li C."/>
            <person name="Ren X."/>
            <person name="Wang J."/>
            <person name="Wang X."/>
            <person name="Li D."/>
            <person name="Liu D."/>
            <person name="Zhang X."/>
            <person name="Ji Z."/>
            <person name="Zhao W."/>
            <person name="Sun Y."/>
            <person name="Zhang Z."/>
            <person name="Bao J."/>
            <person name="Han Y."/>
            <person name="Dong L."/>
            <person name="Ji J."/>
            <person name="Chen P."/>
            <person name="Wu S."/>
            <person name="Liu J."/>
            <person name="Xiao Y."/>
            <person name="Bu D."/>
            <person name="Tan J."/>
            <person name="Yang L."/>
            <person name="Ye C."/>
            <person name="Zhang J."/>
            <person name="Xu J."/>
            <person name="Zhou Y."/>
            <person name="Yu Y."/>
            <person name="Zhang B."/>
            <person name="Zhuang S."/>
            <person name="Wei H."/>
            <person name="Liu B."/>
            <person name="Lei M."/>
            <person name="Yu H."/>
            <person name="Li Y."/>
            <person name="Xu H."/>
            <person name="Wei S."/>
            <person name="He X."/>
            <person name="Fang L."/>
            <person name="Zhang Z."/>
            <person name="Zhang Y."/>
            <person name="Huang X."/>
            <person name="Su Z."/>
            <person name="Tong W."/>
            <person name="Li J."/>
            <person name="Tong Z."/>
            <person name="Li S."/>
            <person name="Ye J."/>
            <person name="Wang L."/>
            <person name="Fang L."/>
            <person name="Lei T."/>
            <person name="Chen C."/>
            <person name="Chen H."/>
            <person name="Xu Z."/>
            <person name="Li H."/>
            <person name="Huang H."/>
            <person name="Zhang F."/>
            <person name="Xu H."/>
            <person name="Li N."/>
            <person name="Zhao C."/>
            <person name="Li S."/>
            <person name="Dong L."/>
            <person name="Huang Y."/>
            <person name="Li L."/>
            <person name="Xi Y."/>
            <person name="Qi Q."/>
            <person name="Li W."/>
            <person name="Zhang B."/>
            <person name="Hu W."/>
            <person name="Zhang Y."/>
            <person name="Tian X."/>
            <person name="Jiao Y."/>
            <person name="Liang X."/>
            <person name="Jin J."/>
            <person name="Gao L."/>
            <person name="Zheng W."/>
            <person name="Hao B."/>
            <person name="Liu S."/>
            <person name="Wang W."/>
            <person name="Yuan L."/>
            <person name="Cao M."/>
            <person name="McDermott J."/>
            <person name="Samudrala R."/>
            <person name="Wang J."/>
            <person name="Wong G.K."/>
            <person name="Yang H."/>
        </authorList>
    </citation>
    <scope>NUCLEOTIDE SEQUENCE [LARGE SCALE GENOMIC DNA]</scope>
</reference>
<dbReference type="PANTHER" id="PTHR10797">
    <property type="entry name" value="CCR4-NOT TRANSCRIPTION COMPLEX SUBUNIT"/>
    <property type="match status" value="1"/>
</dbReference>
<dbReference type="Proteomes" id="UP000007752">
    <property type="component" value="Chromosome 2"/>
</dbReference>
<dbReference type="GO" id="GO:0030014">
    <property type="term" value="C:CCR4-NOT complex"/>
    <property type="evidence" value="ECO:0007669"/>
    <property type="project" value="InterPro"/>
</dbReference>
<dbReference type="InterPro" id="IPR039637">
    <property type="entry name" value="CNOT7/CNOT8/Pop2"/>
</dbReference>
<protein>
    <submittedName>
        <fullName evidence="1">Uncharacterized protein</fullName>
    </submittedName>
</protein>
<dbReference type="SUPFAM" id="SSF53098">
    <property type="entry name" value="Ribonuclease H-like"/>
    <property type="match status" value="2"/>
</dbReference>
<gene>
    <name evidence="1" type="ORF">OsJ_06041</name>
</gene>
<reference evidence="1" key="2">
    <citation type="submission" date="2008-12" db="EMBL/GenBank/DDBJ databases">
        <title>Improved gene annotation of the rice (Oryza sativa) genomes.</title>
        <authorList>
            <person name="Wang J."/>
            <person name="Li R."/>
            <person name="Fan W."/>
            <person name="Huang Q."/>
            <person name="Zhang J."/>
            <person name="Zhou Y."/>
            <person name="Hu Y."/>
            <person name="Zi S."/>
            <person name="Li J."/>
            <person name="Ni P."/>
            <person name="Zheng H."/>
            <person name="Zhang Y."/>
            <person name="Zhao M."/>
            <person name="Hao Q."/>
            <person name="McDermott J."/>
            <person name="Samudrala R."/>
            <person name="Kristiansen K."/>
            <person name="Wong G.K.-S."/>
        </authorList>
    </citation>
    <scope>NUCLEOTIDE SEQUENCE</scope>
</reference>
<dbReference type="AlphaFoldDB" id="B9F4I1"/>
<dbReference type="EMBL" id="CM000139">
    <property type="protein sequence ID" value="EEE56638.1"/>
    <property type="molecule type" value="Genomic_DNA"/>
</dbReference>
<dbReference type="Gene3D" id="3.30.420.10">
    <property type="entry name" value="Ribonuclease H-like superfamily/Ribonuclease H"/>
    <property type="match status" value="3"/>
</dbReference>
<dbReference type="GO" id="GO:0004535">
    <property type="term" value="F:poly(A)-specific ribonuclease activity"/>
    <property type="evidence" value="ECO:0007669"/>
    <property type="project" value="InterPro"/>
</dbReference>
<evidence type="ECO:0000313" key="1">
    <source>
        <dbReference type="EMBL" id="EEE56638.1"/>
    </source>
</evidence>
<sequence>METYQPGRCRRLAADHHRRGILAAGSASCYPYAANPYRMAPAASLLRHVGAGGGAMNTAFTETTTNGGGDASYSIGPSLSLRQHHTGVGGAGDRTTVFAGGEGFAANYPYSYAIPVPYSAQGWHRIGAGGGRNTALPNFDVAPYFATADLHHIGGGGDHNTAFFPNIDDLAMNAFSLAAPNQYSAAEFYYNSAGGEQNIEEFYYNGASGVQNMVPPYMDTLTANAFSFTTPGHYSATEFYYNNADGEQNIEEFYYNAVGHEQNIVSPNMDTLTANTFSFATPIHYSAAEFYYNGASGEQNIEEFYYNGASGVQNMVPSTVDTLTANTFSFTTPGHYSATEFYYNGAGDEQNIEEFYYNGVGGEQNTVSPNMGTLTANAFSFATPAHYPAVEFYYNGNMAFPTTDTHAVNIFSFATPAHYSVEEFHQISAGAEQNMVSPNTDNLAMNAFSFATPFNHSAAEFFHHIGASGERNTVCPNNDTHLAANAFSFVAPVHYSDANADLLLHVVDAGGEQDTVAANVDVLGIPPAPASITNAIVKSVWRENYREQFKLVVDALNQPRRHLYIAVDMEFAADATTNIRRRPVTSTGCYHHLREFVNRGDIVQMGLTFVFVGDGEQSSSSSSPPPITLEINFKINIKARKYNKKSIAFLSRQGHDLREHRRRGVSPRRVYDGRSVTWLAYHGDYDLSFLLHLLQRGGRRRGGGDLPHAEDHGFSGKLTGLAEHLGIRRTGGAAHHAGSDALLTLSCFFKIFRSLSGQQLHQLDARRGLLAGLEEWNMAIKCARHIDDHTRNIKVIEVVAENLGEEARRIGELVDSNFSIIGVEVNQVVIHPQLDRKAYEMVIAFMNPEGMLAYGRAWKFCISRFTSDNGNVLNLKQLAELVQSCGATDNPDVSWVTFHGSDVICRLIRSANGGVIPSSISGESFLPSLYDVALIVRRFLGIGTLPTTERNGGIFDVARALELKAIEADKEAERVLLTLRCFMRLAEMESAVQW</sequence>